<feature type="region of interest" description="Disordered" evidence="1">
    <location>
        <begin position="1"/>
        <end position="57"/>
    </location>
</feature>
<sequence>MMTDEYERAAEDAKQAKRGRHRGESQSLLQDLRQAILSRVPTEDRGYTGPRRARRHA</sequence>
<evidence type="ECO:0000313" key="3">
    <source>
        <dbReference type="Proteomes" id="UP000181980"/>
    </source>
</evidence>
<keyword evidence="3" id="KW-1185">Reference proteome</keyword>
<dbReference type="EMBL" id="FNUC01000004">
    <property type="protein sequence ID" value="SEF09502.1"/>
    <property type="molecule type" value="Genomic_DNA"/>
</dbReference>
<gene>
    <name evidence="2" type="ORF">SAMN04488561_3808</name>
</gene>
<feature type="compositionally biased region" description="Basic and acidic residues" evidence="1">
    <location>
        <begin position="1"/>
        <end position="15"/>
    </location>
</feature>
<proteinExistence type="predicted"/>
<dbReference type="STRING" id="561176.SAMN04488561_3808"/>
<name>A0A1H5P689_9ACTN</name>
<evidence type="ECO:0000256" key="1">
    <source>
        <dbReference type="SAM" id="MobiDB-lite"/>
    </source>
</evidence>
<reference evidence="3" key="1">
    <citation type="submission" date="2016-10" db="EMBL/GenBank/DDBJ databases">
        <authorList>
            <person name="Varghese N."/>
            <person name="Submissions S."/>
        </authorList>
    </citation>
    <scope>NUCLEOTIDE SEQUENCE [LARGE SCALE GENOMIC DNA]</scope>
    <source>
        <strain evidence="3">DSM 45237</strain>
    </source>
</reference>
<organism evidence="2 3">
    <name type="scientific">Jiangella alba</name>
    <dbReference type="NCBI Taxonomy" id="561176"/>
    <lineage>
        <taxon>Bacteria</taxon>
        <taxon>Bacillati</taxon>
        <taxon>Actinomycetota</taxon>
        <taxon>Actinomycetes</taxon>
        <taxon>Jiangellales</taxon>
        <taxon>Jiangellaceae</taxon>
        <taxon>Jiangella</taxon>
    </lineage>
</organism>
<dbReference type="AlphaFoldDB" id="A0A1H5P689"/>
<dbReference type="Proteomes" id="UP000181980">
    <property type="component" value="Unassembled WGS sequence"/>
</dbReference>
<evidence type="ECO:0000313" key="2">
    <source>
        <dbReference type="EMBL" id="SEF09502.1"/>
    </source>
</evidence>
<protein>
    <submittedName>
        <fullName evidence="2">Uncharacterized protein</fullName>
    </submittedName>
</protein>
<dbReference type="RefSeq" id="WP_171906898.1">
    <property type="nucleotide sequence ID" value="NZ_FNUC01000004.1"/>
</dbReference>
<accession>A0A1H5P689</accession>